<dbReference type="RefSeq" id="YP_009855818.1">
    <property type="nucleotide sequence ID" value="NC_048847.1"/>
</dbReference>
<evidence type="ECO:0000313" key="2">
    <source>
        <dbReference type="Proteomes" id="UP000479357"/>
    </source>
</evidence>
<proteinExistence type="predicted"/>
<keyword evidence="2" id="KW-1185">Reference proteome</keyword>
<dbReference type="KEGG" id="vg:55626558"/>
<dbReference type="Proteomes" id="UP000479357">
    <property type="component" value="Segment"/>
</dbReference>
<organism evidence="1 2">
    <name type="scientific">Alteromonas phage vB_AmeM_PT11-V22</name>
    <dbReference type="NCBI Taxonomy" id="2704031"/>
    <lineage>
        <taxon>Viruses</taxon>
        <taxon>Duplodnaviria</taxon>
        <taxon>Heunggongvirae</taxon>
        <taxon>Uroviricota</taxon>
        <taxon>Caudoviricetes</taxon>
        <taxon>Myoalterovirus</taxon>
        <taxon>Myoalterovirus PT11V22</taxon>
    </lineage>
</organism>
<name>A0A6C0R2S3_9CAUD</name>
<sequence length="48" mass="5968">MNKNKARVILNKLRERLMEHMDYDNLTPKEQHIFDEIDEFIMNFEDEL</sequence>
<accession>A0A6C0R2S3</accession>
<protein>
    <submittedName>
        <fullName evidence="1">Uncharacterized protein</fullName>
    </submittedName>
</protein>
<evidence type="ECO:0000313" key="1">
    <source>
        <dbReference type="EMBL" id="QHZ59864.1"/>
    </source>
</evidence>
<dbReference type="GeneID" id="55626558"/>
<dbReference type="EMBL" id="MN877442">
    <property type="protein sequence ID" value="QHZ59864.1"/>
    <property type="molecule type" value="Genomic_DNA"/>
</dbReference>
<reference evidence="1 2" key="1">
    <citation type="submission" date="2019-12" db="EMBL/GenBank/DDBJ databases">
        <title>Alteromonas phage V22 represents a new genus of marine bacteriophages that requires a novel tail fiber chaperone for host recognition.</title>
        <authorList>
            <person name="Gonzalez-Serrano R."/>
            <person name="Dunne M."/>
            <person name="Rosselli R."/>
            <person name="Martin-Cuadrado A.-B."/>
            <person name="Grosboillot V."/>
            <person name="Zinsli L."/>
            <person name="Roda-Garcia J.J."/>
            <person name="Loessner M.J."/>
            <person name="Rodriguez-Valera F."/>
        </authorList>
    </citation>
    <scope>NUCLEOTIDE SEQUENCE [LARGE SCALE GENOMIC DNA]</scope>
</reference>